<evidence type="ECO:0000313" key="15">
    <source>
        <dbReference type="EMBL" id="KAF8794675.1"/>
    </source>
</evidence>
<evidence type="ECO:0000256" key="8">
    <source>
        <dbReference type="ARBA" id="ARBA00023180"/>
    </source>
</evidence>
<dbReference type="Proteomes" id="UP000807504">
    <property type="component" value="Unassembled WGS sequence"/>
</dbReference>
<keyword evidence="2 9" id="KW-0245">EGF-like domain</keyword>
<feature type="region of interest" description="Disordered" evidence="11">
    <location>
        <begin position="541"/>
        <end position="655"/>
    </location>
</feature>
<dbReference type="SMART" id="SM00181">
    <property type="entry name" value="EGF"/>
    <property type="match status" value="6"/>
</dbReference>
<protein>
    <submittedName>
        <fullName evidence="15">Thrombospondin-4 like protein</fullName>
    </submittedName>
</protein>
<evidence type="ECO:0000313" key="16">
    <source>
        <dbReference type="Proteomes" id="UP000807504"/>
    </source>
</evidence>
<evidence type="ECO:0000256" key="10">
    <source>
        <dbReference type="PROSITE-ProRule" id="PRU00634"/>
    </source>
</evidence>
<dbReference type="InterPro" id="IPR017897">
    <property type="entry name" value="Thrombospondin_3_rpt"/>
</dbReference>
<dbReference type="PANTHER" id="PTHR10199:SF100">
    <property type="entry name" value="THROMBOSPONDIN, ISOFORM A"/>
    <property type="match status" value="1"/>
</dbReference>
<dbReference type="Pfam" id="PF07645">
    <property type="entry name" value="EGF_CA"/>
    <property type="match status" value="2"/>
</dbReference>
<evidence type="ECO:0000256" key="3">
    <source>
        <dbReference type="ARBA" id="ARBA00022729"/>
    </source>
</evidence>
<dbReference type="PROSITE" id="PS51234">
    <property type="entry name" value="TSP3"/>
    <property type="match status" value="2"/>
</dbReference>
<evidence type="ECO:0000256" key="7">
    <source>
        <dbReference type="ARBA" id="ARBA00023157"/>
    </source>
</evidence>
<proteinExistence type="inferred from homology"/>
<dbReference type="PROSITE" id="PS50026">
    <property type="entry name" value="EGF_3"/>
    <property type="match status" value="3"/>
</dbReference>
<dbReference type="InterPro" id="IPR003367">
    <property type="entry name" value="Thrombospondin_3-like_rpt"/>
</dbReference>
<evidence type="ECO:0000256" key="12">
    <source>
        <dbReference type="SAM" id="SignalP"/>
    </source>
</evidence>
<feature type="compositionally biased region" description="Acidic residues" evidence="11">
    <location>
        <begin position="613"/>
        <end position="637"/>
    </location>
</feature>
<dbReference type="FunFam" id="2.60.120.200:FF:000002">
    <property type="entry name" value="Thrombospondin 3"/>
    <property type="match status" value="1"/>
</dbReference>
<dbReference type="AlphaFoldDB" id="A0A8T0FWM6"/>
<comment type="caution">
    <text evidence="9">Lacks conserved residue(s) required for the propagation of feature annotation.</text>
</comment>
<feature type="domain" description="TSP C-terminal" evidence="14">
    <location>
        <begin position="785"/>
        <end position="999"/>
    </location>
</feature>
<feature type="disulfide bond" evidence="9">
    <location>
        <begin position="484"/>
        <end position="501"/>
    </location>
</feature>
<feature type="compositionally biased region" description="Basic and acidic residues" evidence="11">
    <location>
        <begin position="714"/>
        <end position="728"/>
    </location>
</feature>
<dbReference type="Gene3D" id="2.60.120.200">
    <property type="match status" value="1"/>
</dbReference>
<dbReference type="PROSITE" id="PS51236">
    <property type="entry name" value="TSP_CTER"/>
    <property type="match status" value="1"/>
</dbReference>
<dbReference type="CDD" id="cd00054">
    <property type="entry name" value="EGF_CA"/>
    <property type="match status" value="2"/>
</dbReference>
<dbReference type="InterPro" id="IPR009030">
    <property type="entry name" value="Growth_fac_rcpt_cys_sf"/>
</dbReference>
<feature type="region of interest" description="Disordered" evidence="11">
    <location>
        <begin position="1034"/>
        <end position="1057"/>
    </location>
</feature>
<dbReference type="InterPro" id="IPR049883">
    <property type="entry name" value="NOTCH1_EGF-like"/>
</dbReference>
<feature type="compositionally biased region" description="Acidic residues" evidence="11">
    <location>
        <begin position="1048"/>
        <end position="1057"/>
    </location>
</feature>
<keyword evidence="7 9" id="KW-1015">Disulfide bond</keyword>
<feature type="repeat" description="TSP type-3" evidence="10">
    <location>
        <begin position="710"/>
        <end position="745"/>
    </location>
</feature>
<dbReference type="InterPro" id="IPR008859">
    <property type="entry name" value="Thrombospondin_C"/>
</dbReference>
<dbReference type="PROSITE" id="PS01187">
    <property type="entry name" value="EGF_CA"/>
    <property type="match status" value="1"/>
</dbReference>
<dbReference type="Pfam" id="PF02412">
    <property type="entry name" value="TSP_3"/>
    <property type="match status" value="6"/>
</dbReference>
<keyword evidence="8" id="KW-0325">Glycoprotein</keyword>
<organism evidence="15 16">
    <name type="scientific">Argiope bruennichi</name>
    <name type="common">Wasp spider</name>
    <name type="synonym">Aranea bruennichi</name>
    <dbReference type="NCBI Taxonomy" id="94029"/>
    <lineage>
        <taxon>Eukaryota</taxon>
        <taxon>Metazoa</taxon>
        <taxon>Ecdysozoa</taxon>
        <taxon>Arthropoda</taxon>
        <taxon>Chelicerata</taxon>
        <taxon>Arachnida</taxon>
        <taxon>Araneae</taxon>
        <taxon>Araneomorphae</taxon>
        <taxon>Entelegynae</taxon>
        <taxon>Araneoidea</taxon>
        <taxon>Araneidae</taxon>
        <taxon>Argiope</taxon>
    </lineage>
</organism>
<feature type="signal peptide" evidence="12">
    <location>
        <begin position="1"/>
        <end position="27"/>
    </location>
</feature>
<dbReference type="SMART" id="SM00179">
    <property type="entry name" value="EGF_CA"/>
    <property type="match status" value="5"/>
</dbReference>
<accession>A0A8T0FWM6</accession>
<evidence type="ECO:0000256" key="6">
    <source>
        <dbReference type="ARBA" id="ARBA00022889"/>
    </source>
</evidence>
<feature type="disulfide bond" evidence="9">
    <location>
        <begin position="343"/>
        <end position="360"/>
    </location>
</feature>
<gene>
    <name evidence="15" type="ORF">HNY73_002627</name>
</gene>
<dbReference type="PANTHER" id="PTHR10199">
    <property type="entry name" value="THROMBOSPONDIN"/>
    <property type="match status" value="1"/>
</dbReference>
<dbReference type="FunFam" id="2.10.25.10:FF:000027">
    <property type="entry name" value="Thrombospondin 3"/>
    <property type="match status" value="1"/>
</dbReference>
<evidence type="ECO:0000256" key="9">
    <source>
        <dbReference type="PROSITE-ProRule" id="PRU00076"/>
    </source>
</evidence>
<dbReference type="FunFam" id="4.10.1080.10:FF:000004">
    <property type="entry name" value="Cartilage oligomeric matrix protein"/>
    <property type="match status" value="1"/>
</dbReference>
<dbReference type="SUPFAM" id="SSF103647">
    <property type="entry name" value="TSP type-3 repeat"/>
    <property type="match status" value="3"/>
</dbReference>
<evidence type="ECO:0000256" key="2">
    <source>
        <dbReference type="ARBA" id="ARBA00022536"/>
    </source>
</evidence>
<dbReference type="Gene3D" id="2.10.25.10">
    <property type="entry name" value="Laminin"/>
    <property type="match status" value="5"/>
</dbReference>
<dbReference type="EMBL" id="JABXBU010000002">
    <property type="protein sequence ID" value="KAF8794675.1"/>
    <property type="molecule type" value="Genomic_DNA"/>
</dbReference>
<keyword evidence="4" id="KW-0677">Repeat</keyword>
<dbReference type="InterPro" id="IPR000742">
    <property type="entry name" value="EGF"/>
</dbReference>
<feature type="region of interest" description="Disordered" evidence="11">
    <location>
        <begin position="694"/>
        <end position="751"/>
    </location>
</feature>
<dbReference type="Pfam" id="PF11598">
    <property type="entry name" value="COMP"/>
    <property type="match status" value="1"/>
</dbReference>
<reference evidence="15" key="2">
    <citation type="submission" date="2020-06" db="EMBL/GenBank/DDBJ databases">
        <authorList>
            <person name="Sheffer M."/>
        </authorList>
    </citation>
    <scope>NUCLEOTIDE SEQUENCE</scope>
</reference>
<dbReference type="GO" id="GO:0005576">
    <property type="term" value="C:extracellular region"/>
    <property type="evidence" value="ECO:0007669"/>
    <property type="project" value="InterPro"/>
</dbReference>
<feature type="compositionally biased region" description="Acidic residues" evidence="11">
    <location>
        <begin position="549"/>
        <end position="566"/>
    </location>
</feature>
<dbReference type="InterPro" id="IPR028974">
    <property type="entry name" value="TSP_type-3_rpt"/>
</dbReference>
<dbReference type="SUPFAM" id="SSF57196">
    <property type="entry name" value="EGF/Laminin"/>
    <property type="match status" value="2"/>
</dbReference>
<keyword evidence="16" id="KW-1185">Reference proteome</keyword>
<name>A0A8T0FWM6_ARGBR</name>
<dbReference type="SUPFAM" id="SSF49899">
    <property type="entry name" value="Concanavalin A-like lectins/glucanases"/>
    <property type="match status" value="1"/>
</dbReference>
<dbReference type="SUPFAM" id="SSF57184">
    <property type="entry name" value="Growth factor receptor domain"/>
    <property type="match status" value="1"/>
</dbReference>
<dbReference type="GO" id="GO:0007155">
    <property type="term" value="P:cell adhesion"/>
    <property type="evidence" value="ECO:0007669"/>
    <property type="project" value="UniProtKB-KW"/>
</dbReference>
<evidence type="ECO:0000256" key="1">
    <source>
        <dbReference type="ARBA" id="ARBA00009456"/>
    </source>
</evidence>
<dbReference type="FunFam" id="2.10.25.10:FF:000025">
    <property type="entry name" value="Thrombospondin 3"/>
    <property type="match status" value="1"/>
</dbReference>
<evidence type="ECO:0000259" key="14">
    <source>
        <dbReference type="PROSITE" id="PS51236"/>
    </source>
</evidence>
<keyword evidence="6" id="KW-0130">Cell adhesion</keyword>
<dbReference type="InterPro" id="IPR024665">
    <property type="entry name" value="TSP/COMP_CC"/>
</dbReference>
<sequence>MLINLKSSNFVLFYIVLISFAAQQAHSRGSLIQDSRTTTDLGNALCNKNASIAIFFRETSSRPRPFSHTIVTIDFHVTNYRLTFGVDPSRGRMLLTVNGPHNLERKYQIPGNLSAGEHIAIYVPDPRESSPANLRVYVNCTLHQTIELPKSMFDMLKHHTEVQVERDRKMNVTVLTGISWQKALELSGCNVRQAAQSTQPEYEVYYNVREQETLMRALGELTLALKELRSSMDFQIRETKHLRETLQNCDMCRGGRTCRDRPCFSGVTCTDTPGGFRCGPCPRGFLGDGITCRPEKTCLDRPCYPGVRCYDSESGFRCGACPLGYTGDGIVCKPLDKCADNPCSPGVRCTNIDVPPWFRCGPCPEGFSGNGTHCDDIDECDLASPCFRDVSCRNTAPGYRCDPCPAGYTGPAVEGIGIEYALTVKQNCYDVDECKTNNGRCALNSKCINTMGSYVCGECREGYIGNQSVGCHQHPGSCPDGTICDPNAECELRRGFLSYQCRCRIGWAGDGFMCAPDSDLDGWPDFDLRCSHPRCKADNCPMTPNSGQEDADGDGLGDACDDDADNDGIPNNPPLDNCPLTHNPKQEDTDIDGPDRRGDACDNCPKIPNPDQTDSDGDGVGDACDLDSDQDGLDDRDDNCPRVTNPDQRDSDGDGLGDVCDNCPYVANPSQADLDKDLVGDACDNNLDNDFDGIQNNVDNCPDIPNSDQLDTDGDGKGDVCDNDKDNDGWPDSDDNCPLVHNPDQKDTNRTGVGDACKKDFDGDGTNDDEDVCPDNRMVYATDFRAYQTVVLDPEGDSQIDPHWVIYNQGAEIVQTMNSDPGLAVGFHAFGGVDFEGTFFVDTEIDDDYVGFVFSYQDNSHFYTVMWKKKTQTYWQAMPFRAVAEPGIQLKLVTSATGPGQMMRNALWHTGDTPNQVRLLWRDPKNAGWREKVAYRWLLLHRPKIGLIRLRIFEGENMVADSGNIFDSQLKGGRLGVFCFSQEAIIWSDLVYRCNEAVPSAIYNELPRQLQSMTEIDNTRSNEIIQVGRRRTGDFPAASGPQMHADQPQEEEEIVAE</sequence>
<feature type="compositionally biased region" description="Basic and acidic residues" evidence="11">
    <location>
        <begin position="584"/>
        <end position="600"/>
    </location>
</feature>
<dbReference type="FunFam" id="4.10.1080.10:FF:000001">
    <property type="entry name" value="Thrombospondin 3"/>
    <property type="match status" value="1"/>
</dbReference>
<feature type="domain" description="EGF-like" evidence="13">
    <location>
        <begin position="474"/>
        <end position="513"/>
    </location>
</feature>
<dbReference type="InterPro" id="IPR001881">
    <property type="entry name" value="EGF-like_Ca-bd_dom"/>
</dbReference>
<feature type="domain" description="EGF-like" evidence="13">
    <location>
        <begin position="376"/>
        <end position="414"/>
    </location>
</feature>
<dbReference type="InterPro" id="IPR018097">
    <property type="entry name" value="EGF_Ca-bd_CS"/>
</dbReference>
<dbReference type="Gene3D" id="4.10.1080.10">
    <property type="entry name" value="TSP type-3 repeat"/>
    <property type="match status" value="3"/>
</dbReference>
<feature type="domain" description="EGF-like" evidence="13">
    <location>
        <begin position="334"/>
        <end position="375"/>
    </location>
</feature>
<feature type="chain" id="PRO_5035793449" evidence="12">
    <location>
        <begin position="28"/>
        <end position="1057"/>
    </location>
</feature>
<dbReference type="Gene3D" id="1.20.5.10">
    <property type="match status" value="1"/>
</dbReference>
<dbReference type="GO" id="GO:0005509">
    <property type="term" value="F:calcium ion binding"/>
    <property type="evidence" value="ECO:0007669"/>
    <property type="project" value="UniProtKB-UniRule"/>
</dbReference>
<feature type="repeat" description="TSP type-3" evidence="10">
    <location>
        <begin position="613"/>
        <end position="648"/>
    </location>
</feature>
<keyword evidence="5 10" id="KW-0106">Calcium</keyword>
<evidence type="ECO:0000256" key="5">
    <source>
        <dbReference type="ARBA" id="ARBA00022837"/>
    </source>
</evidence>
<evidence type="ECO:0000256" key="11">
    <source>
        <dbReference type="SAM" id="MobiDB-lite"/>
    </source>
</evidence>
<dbReference type="FunFam" id="2.10.25.10:FF:000038">
    <property type="entry name" value="Fibrillin 2"/>
    <property type="match status" value="1"/>
</dbReference>
<dbReference type="Pfam" id="PF05735">
    <property type="entry name" value="TSP_C"/>
    <property type="match status" value="1"/>
</dbReference>
<evidence type="ECO:0000259" key="13">
    <source>
        <dbReference type="PROSITE" id="PS50026"/>
    </source>
</evidence>
<keyword evidence="3 12" id="KW-0732">Signal</keyword>
<comment type="caution">
    <text evidence="15">The sequence shown here is derived from an EMBL/GenBank/DDBJ whole genome shotgun (WGS) entry which is preliminary data.</text>
</comment>
<comment type="similarity">
    <text evidence="1">Belongs to the thrombospondin family.</text>
</comment>
<evidence type="ECO:0000256" key="4">
    <source>
        <dbReference type="ARBA" id="ARBA00022737"/>
    </source>
</evidence>
<reference evidence="15" key="1">
    <citation type="journal article" date="2020" name="bioRxiv">
        <title>Chromosome-level reference genome of the European wasp spider Argiope bruennichi: a resource for studies on range expansion and evolutionary adaptation.</title>
        <authorList>
            <person name="Sheffer M.M."/>
            <person name="Hoppe A."/>
            <person name="Krehenwinkel H."/>
            <person name="Uhl G."/>
            <person name="Kuss A.W."/>
            <person name="Jensen L."/>
            <person name="Jensen C."/>
            <person name="Gillespie R.G."/>
            <person name="Hoff K.J."/>
            <person name="Prost S."/>
        </authorList>
    </citation>
    <scope>NUCLEOTIDE SEQUENCE</scope>
</reference>
<dbReference type="InterPro" id="IPR013320">
    <property type="entry name" value="ConA-like_dom_sf"/>
</dbReference>